<protein>
    <submittedName>
        <fullName evidence="1">Uncharacterized protein</fullName>
    </submittedName>
</protein>
<reference evidence="1" key="1">
    <citation type="submission" date="2020-07" db="EMBL/GenBank/DDBJ databases">
        <authorList>
            <person name="Lin J."/>
        </authorList>
    </citation>
    <scope>NUCLEOTIDE SEQUENCE</scope>
</reference>
<sequence length="109" mass="12119">MAFGPRAVHVIGAWMVAYQKGMLSYSENTDNLIIIVKDDDVRNIAKLYNSHTILMEIFAIKISNGSEIPACEADEIDEALTNERLEMIINNKFANACSLNRSNVDIIGT</sequence>
<proteinExistence type="predicted"/>
<dbReference type="AlphaFoldDB" id="A0A6V7P4D8"/>
<evidence type="ECO:0000313" key="1">
    <source>
        <dbReference type="EMBL" id="CAD1825657.1"/>
    </source>
</evidence>
<gene>
    <name evidence="1" type="ORF">CB5_LOCUS8868</name>
</gene>
<accession>A0A6V7P4D8</accession>
<organism evidence="1">
    <name type="scientific">Ananas comosus var. bracteatus</name>
    <name type="common">red pineapple</name>
    <dbReference type="NCBI Taxonomy" id="296719"/>
    <lineage>
        <taxon>Eukaryota</taxon>
        <taxon>Viridiplantae</taxon>
        <taxon>Streptophyta</taxon>
        <taxon>Embryophyta</taxon>
        <taxon>Tracheophyta</taxon>
        <taxon>Spermatophyta</taxon>
        <taxon>Magnoliopsida</taxon>
        <taxon>Liliopsida</taxon>
        <taxon>Poales</taxon>
        <taxon>Bromeliaceae</taxon>
        <taxon>Bromelioideae</taxon>
        <taxon>Ananas</taxon>
    </lineage>
</organism>
<name>A0A6V7P4D8_ANACO</name>
<dbReference type="EMBL" id="LR862145">
    <property type="protein sequence ID" value="CAD1825657.1"/>
    <property type="molecule type" value="Genomic_DNA"/>
</dbReference>